<evidence type="ECO:0000259" key="7">
    <source>
        <dbReference type="Pfam" id="PF00156"/>
    </source>
</evidence>
<accession>A0A223D2D6</accession>
<dbReference type="PANTHER" id="PTHR19278:SF9">
    <property type="entry name" value="URIDINE 5'-MONOPHOSPHATE SYNTHASE"/>
    <property type="match status" value="1"/>
</dbReference>
<dbReference type="Pfam" id="PF00156">
    <property type="entry name" value="Pribosyltran"/>
    <property type="match status" value="1"/>
</dbReference>
<dbReference type="NCBIfam" id="TIGR00336">
    <property type="entry name" value="pyrE"/>
    <property type="match status" value="1"/>
</dbReference>
<sequence>MTTTTANQISKALLDIQAVFLRPHDPFIWASGMRSPIYCDNRLTLSYPDVRNLIADGFAELIKEKYPEADIIAGMATGGIAHAAFVAQKLNKPMVYIRSSAKKHGKGNQVEGALTAGQKVVIIEDLISTGGSVLDGVEAVREAGGKVLGVAAIFSYEFQKAFDNFAAAACAFDTLTNYTTLLPIAVESGYVSEEDLKLLKKWKENPNEF</sequence>
<feature type="binding site" evidence="6">
    <location>
        <position position="98"/>
    </location>
    <ligand>
        <name>5-phospho-alpha-D-ribose 1-diphosphate</name>
        <dbReference type="ChEBI" id="CHEBI:58017"/>
        <note>ligand shared between dimeric partners</note>
    </ligand>
</feature>
<reference evidence="8 9" key="1">
    <citation type="journal article" date="2015" name="Int. J. Syst. Evol. Microbiol.">
        <title>Tumebacillus algifaecis sp. nov., isolated from decomposing algal scum.</title>
        <authorList>
            <person name="Wu Y.F."/>
            <person name="Zhang B."/>
            <person name="Xing P."/>
            <person name="Wu Q.L."/>
            <person name="Liu S.J."/>
        </authorList>
    </citation>
    <scope>NUCLEOTIDE SEQUENCE [LARGE SCALE GENOMIC DNA]</scope>
    <source>
        <strain evidence="8 9">THMBR28</strain>
    </source>
</reference>
<dbReference type="SUPFAM" id="SSF53271">
    <property type="entry name" value="PRTase-like"/>
    <property type="match status" value="1"/>
</dbReference>
<evidence type="ECO:0000256" key="4">
    <source>
        <dbReference type="ARBA" id="ARBA00022679"/>
    </source>
</evidence>
<comment type="caution">
    <text evidence="6">Lacks conserved residue(s) required for the propagation of feature annotation.</text>
</comment>
<dbReference type="InterPro" id="IPR000836">
    <property type="entry name" value="PRTase_dom"/>
</dbReference>
<evidence type="ECO:0000256" key="3">
    <source>
        <dbReference type="ARBA" id="ARBA00022676"/>
    </source>
</evidence>
<comment type="subunit">
    <text evidence="6">Homodimer.</text>
</comment>
<dbReference type="GO" id="GO:0044205">
    <property type="term" value="P:'de novo' UMP biosynthetic process"/>
    <property type="evidence" value="ECO:0007669"/>
    <property type="project" value="UniProtKB-UniRule"/>
</dbReference>
<comment type="similarity">
    <text evidence="6">Belongs to the purine/pyrimidine phosphoribosyltransferase family. PyrE subfamily.</text>
</comment>
<evidence type="ECO:0000256" key="6">
    <source>
        <dbReference type="HAMAP-Rule" id="MF_01208"/>
    </source>
</evidence>
<comment type="function">
    <text evidence="6">Catalyzes the transfer of a ribosyl phosphate group from 5-phosphoribose 1-diphosphate to orotate, leading to the formation of orotidine monophosphate (OMP).</text>
</comment>
<keyword evidence="6" id="KW-0460">Magnesium</keyword>
<protein>
    <recommendedName>
        <fullName evidence="2 6">Orotate phosphoribosyltransferase</fullName>
        <shortName evidence="6">OPRT</shortName>
        <shortName evidence="6">OPRTase</shortName>
        <ecNumber evidence="2 6">2.4.2.10</ecNumber>
    </recommendedName>
</protein>
<organism evidence="8 9">
    <name type="scientific">Tumebacillus algifaecis</name>
    <dbReference type="NCBI Taxonomy" id="1214604"/>
    <lineage>
        <taxon>Bacteria</taxon>
        <taxon>Bacillati</taxon>
        <taxon>Bacillota</taxon>
        <taxon>Bacilli</taxon>
        <taxon>Bacillales</taxon>
        <taxon>Alicyclobacillaceae</taxon>
        <taxon>Tumebacillus</taxon>
    </lineage>
</organism>
<dbReference type="Gene3D" id="3.40.50.2020">
    <property type="match status" value="1"/>
</dbReference>
<dbReference type="InterPro" id="IPR023031">
    <property type="entry name" value="OPRT"/>
</dbReference>
<feature type="binding site" description="in other chain" evidence="6">
    <location>
        <begin position="124"/>
        <end position="132"/>
    </location>
    <ligand>
        <name>5-phospho-alpha-D-ribose 1-diphosphate</name>
        <dbReference type="ChEBI" id="CHEBI:58017"/>
        <note>ligand shared between dimeric partners</note>
    </ligand>
</feature>
<proteinExistence type="inferred from homology"/>
<feature type="binding site" evidence="6">
    <location>
        <position position="104"/>
    </location>
    <ligand>
        <name>5-phospho-alpha-D-ribose 1-diphosphate</name>
        <dbReference type="ChEBI" id="CHEBI:58017"/>
        <note>ligand shared between dimeric partners</note>
    </ligand>
</feature>
<dbReference type="GO" id="GO:0000287">
    <property type="term" value="F:magnesium ion binding"/>
    <property type="evidence" value="ECO:0007669"/>
    <property type="project" value="UniProtKB-UniRule"/>
</dbReference>
<name>A0A223D2D6_9BACL</name>
<evidence type="ECO:0000313" key="9">
    <source>
        <dbReference type="Proteomes" id="UP000214688"/>
    </source>
</evidence>
<dbReference type="PANTHER" id="PTHR19278">
    <property type="entry name" value="OROTATE PHOSPHORIBOSYLTRANSFERASE"/>
    <property type="match status" value="1"/>
</dbReference>
<evidence type="ECO:0000256" key="2">
    <source>
        <dbReference type="ARBA" id="ARBA00011971"/>
    </source>
</evidence>
<evidence type="ECO:0000313" key="8">
    <source>
        <dbReference type="EMBL" id="ASS75818.1"/>
    </source>
</evidence>
<dbReference type="UniPathway" id="UPA00070">
    <property type="reaction ID" value="UER00119"/>
</dbReference>
<feature type="domain" description="Phosphoribosyltransferase" evidence="7">
    <location>
        <begin position="54"/>
        <end position="154"/>
    </location>
</feature>
<dbReference type="OrthoDB" id="9802134at2"/>
<comment type="cofactor">
    <cofactor evidence="6">
        <name>Mg(2+)</name>
        <dbReference type="ChEBI" id="CHEBI:18420"/>
    </cofactor>
</comment>
<keyword evidence="4 6" id="KW-0808">Transferase</keyword>
<dbReference type="RefSeq" id="WP_094237059.1">
    <property type="nucleotide sequence ID" value="NZ_CP022657.1"/>
</dbReference>
<comment type="pathway">
    <text evidence="1 6">Pyrimidine metabolism; UMP biosynthesis via de novo pathway; UMP from orotate: step 1/2.</text>
</comment>
<evidence type="ECO:0000256" key="1">
    <source>
        <dbReference type="ARBA" id="ARBA00004889"/>
    </source>
</evidence>
<keyword evidence="3 6" id="KW-0328">Glycosyltransferase</keyword>
<dbReference type="CDD" id="cd06223">
    <property type="entry name" value="PRTases_typeI"/>
    <property type="match status" value="1"/>
</dbReference>
<dbReference type="Proteomes" id="UP000214688">
    <property type="component" value="Chromosome"/>
</dbReference>
<feature type="binding site" evidence="6">
    <location>
        <position position="128"/>
    </location>
    <ligand>
        <name>orotate</name>
        <dbReference type="ChEBI" id="CHEBI:30839"/>
    </ligand>
</feature>
<gene>
    <name evidence="6" type="primary">pyrE</name>
    <name evidence="8" type="ORF">CIG75_13005</name>
</gene>
<keyword evidence="5 6" id="KW-0665">Pyrimidine biosynthesis</keyword>
<dbReference type="GO" id="GO:0019856">
    <property type="term" value="P:pyrimidine nucleobase biosynthetic process"/>
    <property type="evidence" value="ECO:0007669"/>
    <property type="project" value="TreeGrafter"/>
</dbReference>
<evidence type="ECO:0000256" key="5">
    <source>
        <dbReference type="ARBA" id="ARBA00022975"/>
    </source>
</evidence>
<dbReference type="HAMAP" id="MF_01208">
    <property type="entry name" value="PyrE"/>
    <property type="match status" value="1"/>
</dbReference>
<comment type="catalytic activity">
    <reaction evidence="6">
        <text>orotidine 5'-phosphate + diphosphate = orotate + 5-phospho-alpha-D-ribose 1-diphosphate</text>
        <dbReference type="Rhea" id="RHEA:10380"/>
        <dbReference type="ChEBI" id="CHEBI:30839"/>
        <dbReference type="ChEBI" id="CHEBI:33019"/>
        <dbReference type="ChEBI" id="CHEBI:57538"/>
        <dbReference type="ChEBI" id="CHEBI:58017"/>
        <dbReference type="EC" id="2.4.2.10"/>
    </reaction>
</comment>
<dbReference type="KEGG" id="tab:CIG75_13005"/>
<dbReference type="GO" id="GO:0004588">
    <property type="term" value="F:orotate phosphoribosyltransferase activity"/>
    <property type="evidence" value="ECO:0007669"/>
    <property type="project" value="UniProtKB-UniRule"/>
</dbReference>
<dbReference type="InterPro" id="IPR004467">
    <property type="entry name" value="Or_phspho_trans_dom"/>
</dbReference>
<dbReference type="EC" id="2.4.2.10" evidence="2 6"/>
<keyword evidence="9" id="KW-1185">Reference proteome</keyword>
<dbReference type="EMBL" id="CP022657">
    <property type="protein sequence ID" value="ASS75818.1"/>
    <property type="molecule type" value="Genomic_DNA"/>
</dbReference>
<dbReference type="InterPro" id="IPR029057">
    <property type="entry name" value="PRTase-like"/>
</dbReference>
<dbReference type="AlphaFoldDB" id="A0A223D2D6"/>
<feature type="binding site" evidence="6">
    <location>
        <position position="102"/>
    </location>
    <ligand>
        <name>5-phospho-alpha-D-ribose 1-diphosphate</name>
        <dbReference type="ChEBI" id="CHEBI:58017"/>
        <note>ligand shared between dimeric partners</note>
    </ligand>
</feature>